<dbReference type="InterPro" id="IPR000073">
    <property type="entry name" value="AB_hydrolase_1"/>
</dbReference>
<evidence type="ECO:0000259" key="1">
    <source>
        <dbReference type="Pfam" id="PF00561"/>
    </source>
</evidence>
<feature type="domain" description="AB hydrolase-1" evidence="1">
    <location>
        <begin position="31"/>
        <end position="154"/>
    </location>
</feature>
<reference evidence="2 3" key="1">
    <citation type="submission" date="2020-05" db="EMBL/GenBank/DDBJ databases">
        <title>Identification and distribution of gene clusters putatively required for synthesis of sphingolipid metabolism inhibitors in phylogenetically diverse species of the filamentous fungus Fusarium.</title>
        <authorList>
            <person name="Kim H.-S."/>
            <person name="Busman M."/>
            <person name="Brown D.W."/>
            <person name="Divon H."/>
            <person name="Uhlig S."/>
            <person name="Proctor R.H."/>
        </authorList>
    </citation>
    <scope>NUCLEOTIDE SEQUENCE [LARGE SCALE GENOMIC DNA]</scope>
    <source>
        <strain evidence="2 3">NRRL 20693</strain>
    </source>
</reference>
<gene>
    <name evidence="2" type="ORF">FHETE_7008</name>
</gene>
<keyword evidence="2" id="KW-0378">Hydrolase</keyword>
<dbReference type="Pfam" id="PF00561">
    <property type="entry name" value="Abhydrolase_1"/>
    <property type="match status" value="1"/>
</dbReference>
<dbReference type="GO" id="GO:0016787">
    <property type="term" value="F:hydrolase activity"/>
    <property type="evidence" value="ECO:0007669"/>
    <property type="project" value="UniProtKB-KW"/>
</dbReference>
<dbReference type="InterPro" id="IPR029058">
    <property type="entry name" value="AB_hydrolase_fold"/>
</dbReference>
<keyword evidence="3" id="KW-1185">Reference proteome</keyword>
<name>A0A8H5T4Z5_FUSHE</name>
<proteinExistence type="predicted"/>
<comment type="caution">
    <text evidence="2">The sequence shown here is derived from an EMBL/GenBank/DDBJ whole genome shotgun (WGS) entry which is preliminary data.</text>
</comment>
<dbReference type="PANTHER" id="PTHR43798:SF33">
    <property type="entry name" value="HYDROLASE, PUTATIVE (AFU_ORTHOLOGUE AFUA_2G14860)-RELATED"/>
    <property type="match status" value="1"/>
</dbReference>
<dbReference type="InterPro" id="IPR050266">
    <property type="entry name" value="AB_hydrolase_sf"/>
</dbReference>
<dbReference type="PANTHER" id="PTHR43798">
    <property type="entry name" value="MONOACYLGLYCEROL LIPASE"/>
    <property type="match status" value="1"/>
</dbReference>
<dbReference type="GO" id="GO:0016020">
    <property type="term" value="C:membrane"/>
    <property type="evidence" value="ECO:0007669"/>
    <property type="project" value="TreeGrafter"/>
</dbReference>
<accession>A0A8H5T4Z5</accession>
<evidence type="ECO:0000313" key="3">
    <source>
        <dbReference type="Proteomes" id="UP000567885"/>
    </source>
</evidence>
<dbReference type="AlphaFoldDB" id="A0A8H5T4Z5"/>
<protein>
    <submittedName>
        <fullName evidence="2">Alpha beta hydrolase</fullName>
    </submittedName>
</protein>
<evidence type="ECO:0000313" key="2">
    <source>
        <dbReference type="EMBL" id="KAF5664736.1"/>
    </source>
</evidence>
<dbReference type="EMBL" id="JAAGWQ010000132">
    <property type="protein sequence ID" value="KAF5664736.1"/>
    <property type="molecule type" value="Genomic_DNA"/>
</dbReference>
<dbReference type="SUPFAM" id="SSF53474">
    <property type="entry name" value="alpha/beta-Hydrolases"/>
    <property type="match status" value="1"/>
</dbReference>
<dbReference type="OrthoDB" id="294702at2759"/>
<sequence length="289" mass="32229">MQSQRRTSMLQSTQDIASDTRIVGANNDSYPLVICFHGSGGSCASWEPLANSLSNSYRILLWDRRDSEVKPSTAVTTLLGYLDEAHLSSSFVIVAHSYGGTFARLFLEQRPHQVAGMVLVETGQETAIDSKVEKRQYDNQILGNKPLVVIRGNTLVDKWREYNEKLTASGTTSNPILEMQKQLLDATDKEDERLKKAQLQLSRNHKYVHIPDCGHGVISQRPEAVREAVDWVMEHLYTQGGAALRDDTHCISPVENETASKKGIGARLKGAKSIFRVKSVSKLFRKSDN</sequence>
<dbReference type="Gene3D" id="3.40.50.1820">
    <property type="entry name" value="alpha/beta hydrolase"/>
    <property type="match status" value="1"/>
</dbReference>
<dbReference type="Proteomes" id="UP000567885">
    <property type="component" value="Unassembled WGS sequence"/>
</dbReference>
<organism evidence="2 3">
    <name type="scientific">Fusarium heterosporum</name>
    <dbReference type="NCBI Taxonomy" id="42747"/>
    <lineage>
        <taxon>Eukaryota</taxon>
        <taxon>Fungi</taxon>
        <taxon>Dikarya</taxon>
        <taxon>Ascomycota</taxon>
        <taxon>Pezizomycotina</taxon>
        <taxon>Sordariomycetes</taxon>
        <taxon>Hypocreomycetidae</taxon>
        <taxon>Hypocreales</taxon>
        <taxon>Nectriaceae</taxon>
        <taxon>Fusarium</taxon>
        <taxon>Fusarium heterosporum species complex</taxon>
    </lineage>
</organism>